<gene>
    <name evidence="2" type="ORF">SAMN04487775_11225</name>
</gene>
<dbReference type="InterPro" id="IPR011990">
    <property type="entry name" value="TPR-like_helical_dom_sf"/>
</dbReference>
<keyword evidence="1" id="KW-0732">Signal</keyword>
<dbReference type="Pfam" id="PF13174">
    <property type="entry name" value="TPR_6"/>
    <property type="match status" value="1"/>
</dbReference>
<dbReference type="InterPro" id="IPR019734">
    <property type="entry name" value="TPR_rpt"/>
</dbReference>
<dbReference type="OrthoDB" id="353380at2"/>
<sequence length="942" mass="106195">MKKIFLIISLLLLPVICFAQQADSDVQLYNDVKQSFKNGFYPGVVSSAELLQKNFPESSFIHSALAYKGEALIYMESYDEAAQALESAVSHMHSGSPEIIRCNYLLGRTFYAQKKYSAALEKFHLACSLSQTNNDDEFYASSVLYSGRAFYELEKWKEAIPLFEYVASNGKSYETSDYGESLQKLFICYNKTGAASKTVILFNKLSENDFERPVYMTLCFYYGDACAALKKNQEAYEAYTRVLESGEKSLAVAALKKAYVISSENGIADSGEVLTKTQEAFSDTPELLNEFWLRLAIDEFNVKNYEKSETYLSNVEISEDFENTDIRFVKQLYQAKVLLEKGKPVEAEKELSGLESLAKKTEAESFADSYYSTLLQCKIQNEKWDEVPVVYSKIKAPDKNAVFAVSSYYYKKEQFDKVDSSCGELYASALCKMGRYEPACLEYAKLGKANLDYALALFHCGRYADAEKIAAASGAGEPAKDYVRGLCFINQKAWKQAAESFASYIRLNSSRKDFYHLSLYYKGYAEYNLAEFKNAYSSFVRYCMEVQGNGDYVLRGYEYAVKSALQSGDFKNASAQAANLVRYSHEGEQKQKAVILSAEILTDYENYDAAIELLAPYTTGRDDFAAQTIFMTAKIYERRGNVFKADELYRRIYEGLPRSSYAEEAMYRSGELYYSHADYSKAFSYFNTYIYKYTSGRFSDAAMFYCGDCALRLGENDRCVMLNKTLLQKWPASVYAYGANKNLLEAYYRQEEYSQALGIARVMLRDFAQQAADDEIGKRAKELEKIVSGTDRRVAEKESEYSRLGEASTVAGRNAGTELVRLYAESLSTQKEAYELAAKLFARQTTSEERGAAAFNAEFIAEYSRKNGDNKKAAQMYLKAAEYYRSVKDSTGAASSLYGAAEAFAAEGLTGDARETAALLKELYPQSIQAERVDRVTGDARN</sequence>
<protein>
    <submittedName>
        <fullName evidence="2">Tetratricopeptide repeat-containing protein</fullName>
    </submittedName>
</protein>
<proteinExistence type="predicted"/>
<organism evidence="2 3">
    <name type="scientific">Treponema bryantii</name>
    <dbReference type="NCBI Taxonomy" id="163"/>
    <lineage>
        <taxon>Bacteria</taxon>
        <taxon>Pseudomonadati</taxon>
        <taxon>Spirochaetota</taxon>
        <taxon>Spirochaetia</taxon>
        <taxon>Spirochaetales</taxon>
        <taxon>Treponemataceae</taxon>
        <taxon>Treponema</taxon>
    </lineage>
</organism>
<feature type="signal peptide" evidence="1">
    <location>
        <begin position="1"/>
        <end position="21"/>
    </location>
</feature>
<dbReference type="SMART" id="SM00028">
    <property type="entry name" value="TPR"/>
    <property type="match status" value="4"/>
</dbReference>
<evidence type="ECO:0000313" key="3">
    <source>
        <dbReference type="Proteomes" id="UP000182737"/>
    </source>
</evidence>
<name>A0A1I3N443_9SPIR</name>
<evidence type="ECO:0000256" key="1">
    <source>
        <dbReference type="SAM" id="SignalP"/>
    </source>
</evidence>
<reference evidence="3" key="1">
    <citation type="submission" date="2016-10" db="EMBL/GenBank/DDBJ databases">
        <authorList>
            <person name="Varghese N."/>
            <person name="Submissions S."/>
        </authorList>
    </citation>
    <scope>NUCLEOTIDE SEQUENCE [LARGE SCALE GENOMIC DNA]</scope>
    <source>
        <strain evidence="3">XBD1002</strain>
    </source>
</reference>
<dbReference type="SUPFAM" id="SSF48452">
    <property type="entry name" value="TPR-like"/>
    <property type="match status" value="3"/>
</dbReference>
<dbReference type="RefSeq" id="WP_074933420.1">
    <property type="nucleotide sequence ID" value="NZ_FORI01000012.1"/>
</dbReference>
<dbReference type="Gene3D" id="1.25.40.10">
    <property type="entry name" value="Tetratricopeptide repeat domain"/>
    <property type="match status" value="4"/>
</dbReference>
<dbReference type="AlphaFoldDB" id="A0A1I3N443"/>
<feature type="chain" id="PRO_5010322257" evidence="1">
    <location>
        <begin position="22"/>
        <end position="942"/>
    </location>
</feature>
<dbReference type="Proteomes" id="UP000182737">
    <property type="component" value="Unassembled WGS sequence"/>
</dbReference>
<accession>A0A1I3N443</accession>
<keyword evidence="3" id="KW-1185">Reference proteome</keyword>
<evidence type="ECO:0000313" key="2">
    <source>
        <dbReference type="EMBL" id="SFJ04058.1"/>
    </source>
</evidence>
<dbReference type="Pfam" id="PF13432">
    <property type="entry name" value="TPR_16"/>
    <property type="match status" value="1"/>
</dbReference>
<dbReference type="EMBL" id="FORI01000012">
    <property type="protein sequence ID" value="SFJ04058.1"/>
    <property type="molecule type" value="Genomic_DNA"/>
</dbReference>